<dbReference type="RefSeq" id="WP_015820899.1">
    <property type="nucleotide sequence ID" value="NC_012997.1"/>
</dbReference>
<protein>
    <recommendedName>
        <fullName evidence="2">Flagellar biosynthetic protein FlhB</fullName>
    </recommendedName>
</protein>
<dbReference type="PANTHER" id="PTHR30531">
    <property type="entry name" value="FLAGELLAR BIOSYNTHETIC PROTEIN FLHB"/>
    <property type="match status" value="1"/>
</dbReference>
<evidence type="ECO:0000313" key="6">
    <source>
        <dbReference type="Proteomes" id="UP000009080"/>
    </source>
</evidence>
<dbReference type="EMBL" id="CP001614">
    <property type="protein sequence ID" value="ACR14785.1"/>
    <property type="molecule type" value="Genomic_DNA"/>
</dbReference>
<evidence type="ECO:0000256" key="2">
    <source>
        <dbReference type="ARBA" id="ARBA00021622"/>
    </source>
</evidence>
<organism evidence="5 6">
    <name type="scientific">Teredinibacter turnerae (strain ATCC 39867 / T7901)</name>
    <dbReference type="NCBI Taxonomy" id="377629"/>
    <lineage>
        <taxon>Bacteria</taxon>
        <taxon>Pseudomonadati</taxon>
        <taxon>Pseudomonadota</taxon>
        <taxon>Gammaproteobacteria</taxon>
        <taxon>Cellvibrionales</taxon>
        <taxon>Cellvibrionaceae</taxon>
        <taxon>Teredinibacter</taxon>
    </lineage>
</organism>
<keyword evidence="6" id="KW-1185">Reference proteome</keyword>
<evidence type="ECO:0000256" key="1">
    <source>
        <dbReference type="ARBA" id="ARBA00010690"/>
    </source>
</evidence>
<dbReference type="HOGENOM" id="CLU_041013_4_0_6"/>
<accession>C5BHX1</accession>
<evidence type="ECO:0000313" key="5">
    <source>
        <dbReference type="EMBL" id="ACR14785.1"/>
    </source>
</evidence>
<name>C5BHX1_TERTT</name>
<dbReference type="AlphaFoldDB" id="C5BHX1"/>
<reference evidence="5 6" key="1">
    <citation type="journal article" date="2009" name="PLoS ONE">
        <title>The complete genome of Teredinibacter turnerae T7901: an intracellular endosymbiont of marine wood-boring bivalves (shipworms).</title>
        <authorList>
            <person name="Yang J.C."/>
            <person name="Madupu R."/>
            <person name="Durkin A.S."/>
            <person name="Ekborg N.A."/>
            <person name="Pedamallu C.S."/>
            <person name="Hostetler J.B."/>
            <person name="Radune D."/>
            <person name="Toms B.S."/>
            <person name="Henrissat B."/>
            <person name="Coutinho P.M."/>
            <person name="Schwarz S."/>
            <person name="Field L."/>
            <person name="Trindade-Silva A.E."/>
            <person name="Soares C.A.G."/>
            <person name="Elshahawi S."/>
            <person name="Hanora A."/>
            <person name="Schmidt E.W."/>
            <person name="Haygood M.G."/>
            <person name="Posfai J."/>
            <person name="Benner J."/>
            <person name="Madinger C."/>
            <person name="Nove J."/>
            <person name="Anton B."/>
            <person name="Chaudhary K."/>
            <person name="Foster J."/>
            <person name="Holman A."/>
            <person name="Kumar S."/>
            <person name="Lessard P.A."/>
            <person name="Luyten Y.A."/>
            <person name="Slatko B."/>
            <person name="Wood N."/>
            <person name="Wu B."/>
            <person name="Teplitski M."/>
            <person name="Mougous J.D."/>
            <person name="Ward N."/>
            <person name="Eisen J.A."/>
            <person name="Badger J.H."/>
            <person name="Distel D.L."/>
        </authorList>
    </citation>
    <scope>NUCLEOTIDE SEQUENCE [LARGE SCALE GENOMIC DNA]</scope>
    <source>
        <strain evidence="6">ATCC 39867 / T7901</strain>
    </source>
</reference>
<dbReference type="STRING" id="377629.TERTU_1861"/>
<dbReference type="PANTHER" id="PTHR30531:SF12">
    <property type="entry name" value="FLAGELLAR BIOSYNTHETIC PROTEIN FLHB"/>
    <property type="match status" value="1"/>
</dbReference>
<dbReference type="eggNOG" id="COG2257">
    <property type="taxonomic scope" value="Bacteria"/>
</dbReference>
<evidence type="ECO:0000256" key="4">
    <source>
        <dbReference type="ARBA" id="ARBA00025078"/>
    </source>
</evidence>
<sequence length="95" mass="10333">MKPEQPTKAVALFYDGESAPTITAKGSGEQAEEILRIAREAEVPLCDNGPLVELLSQLELGDSIPKELYIAVAHIIAFAYQLDQRASAPDREIPL</sequence>
<keyword evidence="3" id="KW-0653">Protein transport</keyword>
<dbReference type="Pfam" id="PF01312">
    <property type="entry name" value="Bac_export_2"/>
    <property type="match status" value="1"/>
</dbReference>
<evidence type="ECO:0000256" key="3">
    <source>
        <dbReference type="ARBA" id="ARBA00023225"/>
    </source>
</evidence>
<keyword evidence="3" id="KW-0813">Transport</keyword>
<dbReference type="SUPFAM" id="SSF160544">
    <property type="entry name" value="EscU C-terminal domain-like"/>
    <property type="match status" value="1"/>
</dbReference>
<comment type="similarity">
    <text evidence="1">Belongs to the type III secretion exporter family.</text>
</comment>
<dbReference type="GO" id="GO:0009306">
    <property type="term" value="P:protein secretion"/>
    <property type="evidence" value="ECO:0007669"/>
    <property type="project" value="InterPro"/>
</dbReference>
<gene>
    <name evidence="5" type="ordered locus">TERTU_1861</name>
</gene>
<dbReference type="KEGG" id="ttu:TERTU_1861"/>
<proteinExistence type="inferred from homology"/>
<dbReference type="OrthoDB" id="5244399at2"/>
<keyword evidence="3" id="KW-1006">Bacterial flagellum protein export</keyword>
<dbReference type="GO" id="GO:0005886">
    <property type="term" value="C:plasma membrane"/>
    <property type="evidence" value="ECO:0007669"/>
    <property type="project" value="TreeGrafter"/>
</dbReference>
<dbReference type="Proteomes" id="UP000009080">
    <property type="component" value="Chromosome"/>
</dbReference>
<dbReference type="Gene3D" id="3.40.1690.10">
    <property type="entry name" value="secretion proteins EscU"/>
    <property type="match status" value="1"/>
</dbReference>
<comment type="function">
    <text evidence="4">Required for formation of the rod structure in the basal body of the flagellar apparatus. Together with FliI and FliH, may constitute the export apparatus of flagellin.</text>
</comment>
<dbReference type="InterPro" id="IPR029025">
    <property type="entry name" value="T3SS_substrate_exporter_C"/>
</dbReference>
<dbReference type="InterPro" id="IPR006135">
    <property type="entry name" value="T3SS_substrate_exporter"/>
</dbReference>